<dbReference type="Gene3D" id="3.40.50.720">
    <property type="entry name" value="NAD(P)-binding Rossmann-like Domain"/>
    <property type="match status" value="1"/>
</dbReference>
<protein>
    <submittedName>
        <fullName evidence="4">Gll1228 protein</fullName>
    </submittedName>
</protein>
<dbReference type="KEGG" id="gvi:gll1228"/>
<dbReference type="HOGENOM" id="CLU_096355_0_0_3"/>
<reference evidence="4 5" key="2">
    <citation type="journal article" date="2003" name="DNA Res.">
        <title>Complete genome structure of Gloeobacter violaceus PCC 7421, a cyanobacterium that lacks thylakoids (supplement).</title>
        <authorList>
            <person name="Nakamura Y."/>
            <person name="Kaneko T."/>
            <person name="Sato S."/>
            <person name="Mimuro M."/>
            <person name="Miyashita H."/>
            <person name="Tsuchiya T."/>
            <person name="Sasamoto S."/>
            <person name="Watanabe A."/>
            <person name="Kawashima K."/>
            <person name="Kishida Y."/>
            <person name="Kiyokawa C."/>
            <person name="Kohara M."/>
            <person name="Matsumoto M."/>
            <person name="Matsuno A."/>
            <person name="Nakazaki N."/>
            <person name="Shimpo S."/>
            <person name="Takeuchi C."/>
            <person name="Yamada M."/>
            <person name="Tabata S."/>
        </authorList>
    </citation>
    <scope>NUCLEOTIDE SEQUENCE [LARGE SCALE GENOMIC DNA]</scope>
    <source>
        <strain evidence="5">ATCC 29082 / PCC 7421</strain>
    </source>
</reference>
<keyword evidence="5" id="KW-1185">Reference proteome</keyword>
<dbReference type="EMBL" id="BA000045">
    <property type="protein sequence ID" value="BAC89169.1"/>
    <property type="molecule type" value="Genomic_DNA"/>
</dbReference>
<dbReference type="OrthoDB" id="7211155at2"/>
<dbReference type="PANTHER" id="PTHR43618">
    <property type="entry name" value="7-ALPHA-HYDROXYSTEROID DEHYDROGENASE"/>
    <property type="match status" value="1"/>
</dbReference>
<dbReference type="eggNOG" id="COG1028">
    <property type="taxonomic scope" value="Bacteria"/>
</dbReference>
<proteinExistence type="inferred from homology"/>
<comment type="similarity">
    <text evidence="1">Belongs to the short-chain dehydrogenases/reductases (SDR) family.</text>
</comment>
<dbReference type="Pfam" id="PF00106">
    <property type="entry name" value="adh_short"/>
    <property type="match status" value="1"/>
</dbReference>
<gene>
    <name evidence="4" type="ordered locus">gll1228</name>
</gene>
<dbReference type="SUPFAM" id="SSF51735">
    <property type="entry name" value="NAD(P)-binding Rossmann-fold domains"/>
    <property type="match status" value="1"/>
</dbReference>
<keyword evidence="2" id="KW-0521">NADP</keyword>
<keyword evidence="3" id="KW-0560">Oxidoreductase</keyword>
<dbReference type="STRING" id="251221.gene:10758707"/>
<dbReference type="RefSeq" id="WP_011141228.1">
    <property type="nucleotide sequence ID" value="NC_005125.1"/>
</dbReference>
<dbReference type="CDD" id="cd05233">
    <property type="entry name" value="SDR_c"/>
    <property type="match status" value="1"/>
</dbReference>
<dbReference type="AlphaFoldDB" id="Q7NL98"/>
<dbReference type="InterPro" id="IPR036291">
    <property type="entry name" value="NAD(P)-bd_dom_sf"/>
</dbReference>
<sequence length="249" mass="25298">MGALKDKNVVVVGGSRGVGRIIVEAAIAEGACVLAVARGQEALAQLSREVPEAATLVCDATEEGAPAVVFAALQPDVLVVCAGAIPPSTPVQEQSWIEFSVNWEADVKASFLFCKAALLQPLAPGALVILISSGAGLGGSPISGGYAGSKRMQMFLAGYTQKESDRLALGLRFLALAPGGIMPDTGVGDAAVAGYSRYLGISASDFVRRRADPPSPEDVARAVIGFADASRTADGAAFVVTGSGVAPLR</sequence>
<dbReference type="EnsemblBacteria" id="BAC89169">
    <property type="protein sequence ID" value="BAC89169"/>
    <property type="gene ID" value="BAC89169"/>
</dbReference>
<reference evidence="4 5" key="1">
    <citation type="journal article" date="2003" name="DNA Res.">
        <title>Complete genome structure of Gloeobacter violaceus PCC 7421, a cyanobacterium that lacks thylakoids.</title>
        <authorList>
            <person name="Nakamura Y."/>
            <person name="Kaneko T."/>
            <person name="Sato S."/>
            <person name="Mimuro M."/>
            <person name="Miyashita H."/>
            <person name="Tsuchiya T."/>
            <person name="Sasamoto S."/>
            <person name="Watanabe A."/>
            <person name="Kawashima K."/>
            <person name="Kishida Y."/>
            <person name="Kiyokawa C."/>
            <person name="Kohara M."/>
            <person name="Matsumoto M."/>
            <person name="Matsuno A."/>
            <person name="Nakazaki N."/>
            <person name="Shimpo S."/>
            <person name="Takeuchi C."/>
            <person name="Yamada M."/>
            <person name="Tabata S."/>
        </authorList>
    </citation>
    <scope>NUCLEOTIDE SEQUENCE [LARGE SCALE GENOMIC DNA]</scope>
    <source>
        <strain evidence="5">ATCC 29082 / PCC 7421</strain>
    </source>
</reference>
<evidence type="ECO:0000313" key="4">
    <source>
        <dbReference type="EMBL" id="BAC89169.1"/>
    </source>
</evidence>
<evidence type="ECO:0000256" key="1">
    <source>
        <dbReference type="ARBA" id="ARBA00006484"/>
    </source>
</evidence>
<dbReference type="PANTHER" id="PTHR43618:SF8">
    <property type="entry name" value="7ALPHA-HYDROXYSTEROID DEHYDROGENASE"/>
    <property type="match status" value="1"/>
</dbReference>
<evidence type="ECO:0000313" key="5">
    <source>
        <dbReference type="Proteomes" id="UP000000557"/>
    </source>
</evidence>
<dbReference type="Proteomes" id="UP000000557">
    <property type="component" value="Chromosome"/>
</dbReference>
<organism evidence="4 5">
    <name type="scientific">Gloeobacter violaceus (strain ATCC 29082 / PCC 7421)</name>
    <dbReference type="NCBI Taxonomy" id="251221"/>
    <lineage>
        <taxon>Bacteria</taxon>
        <taxon>Bacillati</taxon>
        <taxon>Cyanobacteriota</taxon>
        <taxon>Cyanophyceae</taxon>
        <taxon>Gloeobacterales</taxon>
        <taxon>Gloeobacteraceae</taxon>
        <taxon>Gloeobacter</taxon>
    </lineage>
</organism>
<evidence type="ECO:0000256" key="3">
    <source>
        <dbReference type="ARBA" id="ARBA00023002"/>
    </source>
</evidence>
<evidence type="ECO:0000256" key="2">
    <source>
        <dbReference type="ARBA" id="ARBA00022857"/>
    </source>
</evidence>
<accession>Q7NL98</accession>
<dbReference type="GO" id="GO:0016491">
    <property type="term" value="F:oxidoreductase activity"/>
    <property type="evidence" value="ECO:0007669"/>
    <property type="project" value="UniProtKB-KW"/>
</dbReference>
<dbReference type="InParanoid" id="Q7NL98"/>
<dbReference type="InterPro" id="IPR052178">
    <property type="entry name" value="Sec_Metab_Biosynth_SDR"/>
</dbReference>
<name>Q7NL98_GLOVI</name>
<dbReference type="InterPro" id="IPR002347">
    <property type="entry name" value="SDR_fam"/>
</dbReference>